<dbReference type="PANTHER" id="PTHR10571:SF0">
    <property type="entry name" value="UDP-N-ACETYLGLUCOSAMINE--DOLICHYL-PHOSPHATE N-ACETYLGLUCOSAMINEPHOSPHOTRANSFERASE"/>
    <property type="match status" value="1"/>
</dbReference>
<name>A0A0G4IUD8_PLABS</name>
<reference evidence="21 23" key="2">
    <citation type="submission" date="2018-03" db="EMBL/GenBank/DDBJ databases">
        <authorList>
            <person name="Fogelqvist J."/>
        </authorList>
    </citation>
    <scope>NUCLEOTIDE SEQUENCE [LARGE SCALE GENOMIC DNA]</scope>
</reference>
<dbReference type="EC" id="2.7.8.15" evidence="5"/>
<evidence type="ECO:0000256" key="10">
    <source>
        <dbReference type="ARBA" id="ARBA00022723"/>
    </source>
</evidence>
<evidence type="ECO:0000256" key="3">
    <source>
        <dbReference type="ARBA" id="ARBA00004922"/>
    </source>
</evidence>
<organism evidence="20 22">
    <name type="scientific">Plasmodiophora brassicae</name>
    <name type="common">Clubroot disease agent</name>
    <dbReference type="NCBI Taxonomy" id="37360"/>
    <lineage>
        <taxon>Eukaryota</taxon>
        <taxon>Sar</taxon>
        <taxon>Rhizaria</taxon>
        <taxon>Endomyxa</taxon>
        <taxon>Phytomyxea</taxon>
        <taxon>Plasmodiophorida</taxon>
        <taxon>Plasmodiophoridae</taxon>
        <taxon>Plasmodiophora</taxon>
    </lineage>
</organism>
<accession>A0A0G4IUD8</accession>
<keyword evidence="12" id="KW-0460">Magnesium</keyword>
<dbReference type="Proteomes" id="UP000290189">
    <property type="component" value="Unassembled WGS sequence"/>
</dbReference>
<evidence type="ECO:0000256" key="2">
    <source>
        <dbReference type="ARBA" id="ARBA00004477"/>
    </source>
</evidence>
<keyword evidence="7" id="KW-0328">Glycosyltransferase</keyword>
<dbReference type="Pfam" id="PF00953">
    <property type="entry name" value="Glycos_transf_4"/>
    <property type="match status" value="1"/>
</dbReference>
<keyword evidence="22" id="KW-1185">Reference proteome</keyword>
<dbReference type="EMBL" id="CDSF01000086">
    <property type="protein sequence ID" value="CEO98706.1"/>
    <property type="molecule type" value="Genomic_DNA"/>
</dbReference>
<evidence type="ECO:0000256" key="8">
    <source>
        <dbReference type="ARBA" id="ARBA00022679"/>
    </source>
</evidence>
<evidence type="ECO:0000256" key="15">
    <source>
        <dbReference type="ARBA" id="ARBA00029567"/>
    </source>
</evidence>
<feature type="transmembrane region" description="Helical" evidence="19">
    <location>
        <begin position="6"/>
        <end position="29"/>
    </location>
</feature>
<feature type="transmembrane region" description="Helical" evidence="19">
    <location>
        <begin position="329"/>
        <end position="351"/>
    </location>
</feature>
<gene>
    <name evidence="20" type="ORF">PBRA_006820</name>
    <name evidence="21" type="ORF">PLBR_LOCUS8059</name>
</gene>
<dbReference type="InterPro" id="IPR000715">
    <property type="entry name" value="Glycosyl_transferase_4"/>
</dbReference>
<dbReference type="UniPathway" id="UPA00378"/>
<comment type="pathway">
    <text evidence="3">Protein modification; protein glycosylation.</text>
</comment>
<feature type="transmembrane region" description="Helical" evidence="19">
    <location>
        <begin position="157"/>
        <end position="178"/>
    </location>
</feature>
<reference evidence="20 22" key="1">
    <citation type="submission" date="2015-02" db="EMBL/GenBank/DDBJ databases">
        <authorList>
            <person name="Chooi Y.-H."/>
        </authorList>
    </citation>
    <scope>NUCLEOTIDE SEQUENCE [LARGE SCALE GENOMIC DNA]</scope>
    <source>
        <strain evidence="20">E3</strain>
    </source>
</reference>
<comment type="subcellular location">
    <subcellularLocation>
        <location evidence="2">Endoplasmic reticulum membrane</location>
        <topology evidence="2">Multi-pass membrane protein</topology>
    </subcellularLocation>
</comment>
<dbReference type="OMA" id="LPHFNAR"/>
<dbReference type="STRING" id="37360.A0A0G4IUD8"/>
<dbReference type="PANTHER" id="PTHR10571">
    <property type="entry name" value="UDP-N-ACETYLGLUCOSAMINE--DOLICHYL-PHOSPHATE N-ACETYLGLUCOSAMINEPHOSPHOTRANSFERASE"/>
    <property type="match status" value="1"/>
</dbReference>
<dbReference type="CDD" id="cd06855">
    <property type="entry name" value="GT_GPT_euk"/>
    <property type="match status" value="1"/>
</dbReference>
<keyword evidence="14 19" id="KW-0472">Membrane</keyword>
<keyword evidence="11" id="KW-0256">Endoplasmic reticulum</keyword>
<dbReference type="InterPro" id="IPR033895">
    <property type="entry name" value="GPT"/>
</dbReference>
<evidence type="ECO:0000256" key="6">
    <source>
        <dbReference type="ARBA" id="ARBA00017659"/>
    </source>
</evidence>
<dbReference type="OrthoDB" id="10262326at2759"/>
<feature type="transmembrane region" description="Helical" evidence="19">
    <location>
        <begin position="123"/>
        <end position="145"/>
    </location>
</feature>
<evidence type="ECO:0000256" key="9">
    <source>
        <dbReference type="ARBA" id="ARBA00022692"/>
    </source>
</evidence>
<dbReference type="EMBL" id="OVEO01000015">
    <property type="protein sequence ID" value="SPR00844.1"/>
    <property type="molecule type" value="Genomic_DNA"/>
</dbReference>
<keyword evidence="21" id="KW-0496">Mitochondrion</keyword>
<sequence length="356" mass="39368">MAAMLVAPGEILTTVMISAVAFVAAYVLIGRVQHYNLRASLFGLDLNKKGTARENTKIPEAMGIWPAFVFLIAISICQLVHSQTPAHRAEYNSALHTICFMVLLGFADDVLELPWRMKLIFPGLASIPMLVGYAGGTTIIIPKPLQYYVGDSVDLHVFYLVYMCLLAIFTTNAINIFAGINGLEAGQSVVIAVAVLIHNYVELHGPQAAPHFFSMTLMMPFAFTTAALLLYNWYPSAVFVGDTFTTYAGMTFAVAGIMGHFSKTLLLFFMPQVLNFVYSLPQLLKIVPCPRHRLPRYNAATGKLEGIWTNMNLVNLALLILGPQTERRLCVILLAFQAACCAIGFFVRYHVSTYFY</sequence>
<comment type="similarity">
    <text evidence="4">Belongs to the glycosyltransferase 4 family.</text>
</comment>
<evidence type="ECO:0000256" key="4">
    <source>
        <dbReference type="ARBA" id="ARBA00009317"/>
    </source>
</evidence>
<comment type="catalytic activity">
    <reaction evidence="18">
        <text>a di-trans,poly-cis-dolichyl phosphate + UDP-N-acetyl-alpha-D-glucosamine = an N-acetyl-alpha-D-glucosaminyl-diphospho-di-trans,poly-cis-dolichol + UMP</text>
        <dbReference type="Rhea" id="RHEA:13289"/>
        <dbReference type="Rhea" id="RHEA-COMP:19498"/>
        <dbReference type="Rhea" id="RHEA-COMP:19507"/>
        <dbReference type="ChEBI" id="CHEBI:57683"/>
        <dbReference type="ChEBI" id="CHEBI:57705"/>
        <dbReference type="ChEBI" id="CHEBI:57865"/>
        <dbReference type="ChEBI" id="CHEBI:58427"/>
        <dbReference type="EC" id="2.7.8.15"/>
    </reaction>
    <physiologicalReaction direction="left-to-right" evidence="18">
        <dbReference type="Rhea" id="RHEA:13290"/>
    </physiologicalReaction>
</comment>
<evidence type="ECO:0000256" key="18">
    <source>
        <dbReference type="ARBA" id="ARBA00045078"/>
    </source>
</evidence>
<protein>
    <recommendedName>
        <fullName evidence="6">UDP-N-acetylglucosamine--dolichyl-phosphate N-acetylglucosaminephosphotransferase</fullName>
        <ecNumber evidence="5">2.7.8.15</ecNumber>
    </recommendedName>
    <alternativeName>
        <fullName evidence="15">GlcNAc-1-P transferase</fullName>
    </alternativeName>
    <alternativeName>
        <fullName evidence="16">N-acetylglucosamine-1-phosphate transferase</fullName>
    </alternativeName>
</protein>
<keyword evidence="10" id="KW-0479">Metal-binding</keyword>
<feature type="transmembrane region" description="Helical" evidence="19">
    <location>
        <begin position="185"/>
        <end position="201"/>
    </location>
</feature>
<dbReference type="Proteomes" id="UP000039324">
    <property type="component" value="Unassembled WGS sequence"/>
</dbReference>
<evidence type="ECO:0000313" key="22">
    <source>
        <dbReference type="Proteomes" id="UP000039324"/>
    </source>
</evidence>
<keyword evidence="13 19" id="KW-1133">Transmembrane helix</keyword>
<evidence type="ECO:0000256" key="5">
    <source>
        <dbReference type="ARBA" id="ARBA00013225"/>
    </source>
</evidence>
<evidence type="ECO:0000313" key="23">
    <source>
        <dbReference type="Proteomes" id="UP000290189"/>
    </source>
</evidence>
<evidence type="ECO:0000256" key="11">
    <source>
        <dbReference type="ARBA" id="ARBA00022824"/>
    </source>
</evidence>
<dbReference type="GO" id="GO:0003975">
    <property type="term" value="F:UDP-N-acetylglucosamine-dolichyl-phosphate N-acetylglucosaminephosphotransferase activity"/>
    <property type="evidence" value="ECO:0007669"/>
    <property type="project" value="UniProtKB-EC"/>
</dbReference>
<evidence type="ECO:0000256" key="1">
    <source>
        <dbReference type="ARBA" id="ARBA00001946"/>
    </source>
</evidence>
<proteinExistence type="inferred from homology"/>
<feature type="transmembrane region" description="Helical" evidence="19">
    <location>
        <begin position="63"/>
        <end position="81"/>
    </location>
</feature>
<dbReference type="AlphaFoldDB" id="A0A0G4IUD8"/>
<geneLocation type="mitochondrion" evidence="21"/>
<comment type="cofactor">
    <cofactor evidence="1">
        <name>Mg(2+)</name>
        <dbReference type="ChEBI" id="CHEBI:18420"/>
    </cofactor>
</comment>
<feature type="transmembrane region" description="Helical" evidence="19">
    <location>
        <begin position="213"/>
        <end position="234"/>
    </location>
</feature>
<evidence type="ECO:0000256" key="12">
    <source>
        <dbReference type="ARBA" id="ARBA00022842"/>
    </source>
</evidence>
<comment type="function">
    <text evidence="17">UDP-N-acetylglucosamine--dolichyl-phosphate N-acetylglucosaminephosphotransferase that operates in the biosynthetic pathway of dolichol-linked oligosaccharides, the glycan precursors employed in protein asparagine (N)-glycosylation. The assembly of dolichol-linked oligosaccharides begins on the cytosolic side of the endoplasmic reticulum membrane and finishes in its lumen. The sequential addition of sugars to dolichol pyrophosphate produces dolichol-linked oligosaccharides containing fourteen sugars, including two GlcNAcs, nine mannoses and three glucoses. Once assembled, the oligosaccharide is transferred from the lipid to nascent proteins by oligosaccharyltransferases. Catalyzes the initial step of dolichol-linked oligosaccharide biosynthesis, transfering GlcNAc-1-P from cytosolic UDP-GlcNAc onto the carrier lipid dolichyl phosphate (P-dolichol), yielding GlcNAc-P-P-dolichol embedded in the cytoplasmic leaflet of the endoplasmic reticulum membrane.</text>
</comment>
<evidence type="ECO:0000256" key="19">
    <source>
        <dbReference type="SAM" id="Phobius"/>
    </source>
</evidence>
<dbReference type="GO" id="GO:0005789">
    <property type="term" value="C:endoplasmic reticulum membrane"/>
    <property type="evidence" value="ECO:0007669"/>
    <property type="project" value="UniProtKB-SubCell"/>
</dbReference>
<evidence type="ECO:0000256" key="7">
    <source>
        <dbReference type="ARBA" id="ARBA00022676"/>
    </source>
</evidence>
<feature type="transmembrane region" description="Helical" evidence="19">
    <location>
        <begin position="246"/>
        <end position="270"/>
    </location>
</feature>
<evidence type="ECO:0000313" key="21">
    <source>
        <dbReference type="EMBL" id="SPR00844.1"/>
    </source>
</evidence>
<feature type="transmembrane region" description="Helical" evidence="19">
    <location>
        <begin position="306"/>
        <end position="322"/>
    </location>
</feature>
<dbReference type="GO" id="GO:0006488">
    <property type="term" value="P:dolichol-linked oligosaccharide biosynthetic process"/>
    <property type="evidence" value="ECO:0007669"/>
    <property type="project" value="InterPro"/>
</dbReference>
<keyword evidence="8" id="KW-0808">Transferase</keyword>
<evidence type="ECO:0000256" key="17">
    <source>
        <dbReference type="ARBA" id="ARBA00044717"/>
    </source>
</evidence>
<dbReference type="GO" id="GO:0016757">
    <property type="term" value="F:glycosyltransferase activity"/>
    <property type="evidence" value="ECO:0007669"/>
    <property type="project" value="UniProtKB-KW"/>
</dbReference>
<evidence type="ECO:0000313" key="20">
    <source>
        <dbReference type="EMBL" id="CEO98706.1"/>
    </source>
</evidence>
<evidence type="ECO:0000256" key="16">
    <source>
        <dbReference type="ARBA" id="ARBA00033238"/>
    </source>
</evidence>
<keyword evidence="9 19" id="KW-0812">Transmembrane</keyword>
<feature type="transmembrane region" description="Helical" evidence="19">
    <location>
        <begin position="93"/>
        <end position="111"/>
    </location>
</feature>
<evidence type="ECO:0000256" key="14">
    <source>
        <dbReference type="ARBA" id="ARBA00023136"/>
    </source>
</evidence>
<evidence type="ECO:0000256" key="13">
    <source>
        <dbReference type="ARBA" id="ARBA00022989"/>
    </source>
</evidence>
<dbReference type="GO" id="GO:0046872">
    <property type="term" value="F:metal ion binding"/>
    <property type="evidence" value="ECO:0007669"/>
    <property type="project" value="UniProtKB-KW"/>
</dbReference>